<evidence type="ECO:0000313" key="2">
    <source>
        <dbReference type="EMBL" id="RUS32514.1"/>
    </source>
</evidence>
<name>A0A433QRU0_9FUNG</name>
<comment type="caution">
    <text evidence="2">The sequence shown here is derived from an EMBL/GenBank/DDBJ whole genome shotgun (WGS) entry which is preliminary data.</text>
</comment>
<protein>
    <submittedName>
        <fullName evidence="2">Uncharacterized protein</fullName>
    </submittedName>
</protein>
<dbReference type="Proteomes" id="UP000274822">
    <property type="component" value="Unassembled WGS sequence"/>
</dbReference>
<evidence type="ECO:0000256" key="1">
    <source>
        <dbReference type="SAM" id="MobiDB-lite"/>
    </source>
</evidence>
<feature type="region of interest" description="Disordered" evidence="1">
    <location>
        <begin position="89"/>
        <end position="112"/>
    </location>
</feature>
<keyword evidence="3" id="KW-1185">Reference proteome</keyword>
<proteinExistence type="predicted"/>
<feature type="compositionally biased region" description="Polar residues" evidence="1">
    <location>
        <begin position="1"/>
        <end position="10"/>
    </location>
</feature>
<gene>
    <name evidence="2" type="ORF">BC938DRAFT_475194</name>
</gene>
<sequence length="112" mass="12112">MGEDGSTTPGTWRRFATPETDAAAQRTQTTISHMSDGELSRALVASKALKNPYIVFIVVKSTAVQKSYDQSLGTKTGMMVTIVAVPNMDGKTNGELSSKTLGYETPIRRRAE</sequence>
<feature type="region of interest" description="Disordered" evidence="1">
    <location>
        <begin position="1"/>
        <end position="30"/>
    </location>
</feature>
<dbReference type="EMBL" id="RBNJ01002002">
    <property type="protein sequence ID" value="RUS32514.1"/>
    <property type="molecule type" value="Genomic_DNA"/>
</dbReference>
<reference evidence="2 3" key="1">
    <citation type="journal article" date="2018" name="New Phytol.">
        <title>Phylogenomics of Endogonaceae and evolution of mycorrhizas within Mucoromycota.</title>
        <authorList>
            <person name="Chang Y."/>
            <person name="Desiro A."/>
            <person name="Na H."/>
            <person name="Sandor L."/>
            <person name="Lipzen A."/>
            <person name="Clum A."/>
            <person name="Barry K."/>
            <person name="Grigoriev I.V."/>
            <person name="Martin F.M."/>
            <person name="Stajich J.E."/>
            <person name="Smith M.E."/>
            <person name="Bonito G."/>
            <person name="Spatafora J.W."/>
        </authorList>
    </citation>
    <scope>NUCLEOTIDE SEQUENCE [LARGE SCALE GENOMIC DNA]</scope>
    <source>
        <strain evidence="2 3">AD002</strain>
    </source>
</reference>
<evidence type="ECO:0000313" key="3">
    <source>
        <dbReference type="Proteomes" id="UP000274822"/>
    </source>
</evidence>
<dbReference type="AlphaFoldDB" id="A0A433QRU0"/>
<organism evidence="2 3">
    <name type="scientific">Jimgerdemannia flammicorona</name>
    <dbReference type="NCBI Taxonomy" id="994334"/>
    <lineage>
        <taxon>Eukaryota</taxon>
        <taxon>Fungi</taxon>
        <taxon>Fungi incertae sedis</taxon>
        <taxon>Mucoromycota</taxon>
        <taxon>Mucoromycotina</taxon>
        <taxon>Endogonomycetes</taxon>
        <taxon>Endogonales</taxon>
        <taxon>Endogonaceae</taxon>
        <taxon>Jimgerdemannia</taxon>
    </lineage>
</organism>
<accession>A0A433QRU0</accession>